<feature type="region of interest" description="Disordered" evidence="21">
    <location>
        <begin position="21"/>
        <end position="54"/>
    </location>
</feature>
<evidence type="ECO:0000256" key="2">
    <source>
        <dbReference type="ARBA" id="ARBA00012513"/>
    </source>
</evidence>
<dbReference type="Proteomes" id="UP000077202">
    <property type="component" value="Unassembled WGS sequence"/>
</dbReference>
<dbReference type="PROSITE" id="PS50011">
    <property type="entry name" value="PROTEIN_KINASE_DOM"/>
    <property type="match status" value="1"/>
</dbReference>
<evidence type="ECO:0000256" key="16">
    <source>
        <dbReference type="ARBA" id="ARBA00023180"/>
    </source>
</evidence>
<evidence type="ECO:0000256" key="5">
    <source>
        <dbReference type="ARBA" id="ARBA00022679"/>
    </source>
</evidence>
<evidence type="ECO:0000256" key="21">
    <source>
        <dbReference type="SAM" id="MobiDB-lite"/>
    </source>
</evidence>
<accession>A0A176VSU9</accession>
<evidence type="ECO:0000313" key="26">
    <source>
        <dbReference type="EMBL" id="OAE23827.1"/>
    </source>
</evidence>
<keyword evidence="13 22" id="KW-0472">Membrane</keyword>
<dbReference type="CDD" id="cd00054">
    <property type="entry name" value="EGF_CA"/>
    <property type="match status" value="1"/>
</dbReference>
<sequence length="1051" mass="114996">MTHVLGSRRAARIRSESTALGYGTVGRSGNSAKNGSNAETWNPVGQWPSRGPRERGRREFVVGADFYNLATAAAPNQGRSNKFDRFTLGNVNIICTNLATGVQCDYPIPSAGTTATGNSMHRNIIAYDSDGIYALGFHELVRGEFYLSIYLFYPSDSSAGPPVWTANRDNPVDENATMSFLTTGSLELRDSQGNVVRRLPTLRSCCLSHRIAFSSILCISRIAFRIRISNLLQFLELPLTSRAFGWCSSCSKKWSSRTETKGVKSLVFLNDVGSLELLNEANLTVWQTLDDPSDTVVKNQVMRFDPAGQKSVVSSSTPDGRGKGLYSMAMGAGGLVLYVSADRSSTAALLPYRTYSFYGQSDLRYALRTCRHPTFASFFPPSSSRFGAILQQDNSSIAPASVVDPALCSSSLGAAKGIFDLQRLANWSSEVNDTKALRLEHDGSLKLYSWKAQARTASNPLVVDLFSDDDPCSLPNVCGPYGVCTRSYGDSTYSCTCPSTSRDRPNRFWDQVSSQDANQGCQLPGDRPVCSVGPSSIRTDFIELDSVDYFANEFATAQLSTAEQCQQQCLHNCSCHAAFYRTSSGQCFLTFHPLLSLRGENSSTFVAYVKVVRPDSSSSAATGLIVGVSVGVAGAIVVGLSIAALLCIWRRRRREIGCKEANLFLNSLPGLPPRLHLKDLMTATQEFSLKIGEGGFGAVYKGNLPDGTEVAVKRLKGAAGQGAKEFRAEMATIGSIHHINLVRLYGFCVEGDHPLLVYEYMANGSLDSHLFMDDTAKSAKSCLDWQTRMSIASDTAKGLAYLHEDCREQIIHLDIKPQNILLDEQFRAKVADFGLSKLVKRNQKGQGQQGVTHLRGTPGYIAPEWLHMPTVTEKADVYSFGIVLLELVSGRRNAEFSLRPERMFFPRWAFQRYKHGKLQEILDRRLDEFVSTDEATRMLKVAFWCIQEDPLLRPAMGGIVQMLEGTLQVSEPPEIHGYSEAETIVDIRESEFVSPSSNGISSAAAAPPHHQLGHGVNGVNGVDQRAGTRSFSKALEGGLSTSHELSIVEAR</sequence>
<evidence type="ECO:0000313" key="27">
    <source>
        <dbReference type="Proteomes" id="UP000077202"/>
    </source>
</evidence>
<dbReference type="SUPFAM" id="SSF56112">
    <property type="entry name" value="Protein kinase-like (PK-like)"/>
    <property type="match status" value="1"/>
</dbReference>
<keyword evidence="15" id="KW-0675">Receptor</keyword>
<dbReference type="CDD" id="cd01098">
    <property type="entry name" value="PAN_AP_plant"/>
    <property type="match status" value="1"/>
</dbReference>
<dbReference type="Pfam" id="PF00069">
    <property type="entry name" value="Pkinase"/>
    <property type="match status" value="1"/>
</dbReference>
<evidence type="ECO:0000256" key="9">
    <source>
        <dbReference type="ARBA" id="ARBA00022741"/>
    </source>
</evidence>
<gene>
    <name evidence="26" type="ORF">AXG93_369s1210</name>
</gene>
<feature type="transmembrane region" description="Helical" evidence="22">
    <location>
        <begin position="624"/>
        <end position="649"/>
    </location>
</feature>
<dbReference type="FunFam" id="1.10.510.10:FF:000248">
    <property type="entry name" value="S-receptor-like kinase 5"/>
    <property type="match status" value="1"/>
</dbReference>
<dbReference type="PROSITE" id="PS50948">
    <property type="entry name" value="PAN"/>
    <property type="match status" value="1"/>
</dbReference>
<evidence type="ECO:0000256" key="3">
    <source>
        <dbReference type="ARBA" id="ARBA00022527"/>
    </source>
</evidence>
<evidence type="ECO:0000256" key="15">
    <source>
        <dbReference type="ARBA" id="ARBA00023170"/>
    </source>
</evidence>
<reference evidence="26" key="1">
    <citation type="submission" date="2016-03" db="EMBL/GenBank/DDBJ databases">
        <title>Mechanisms controlling the formation of the plant cell surface in tip-growing cells are functionally conserved among land plants.</title>
        <authorList>
            <person name="Honkanen S."/>
            <person name="Jones V.A."/>
            <person name="Morieri G."/>
            <person name="Champion C."/>
            <person name="Hetherington A.J."/>
            <person name="Kelly S."/>
            <person name="Saint-Marcoux D."/>
            <person name="Proust H."/>
            <person name="Prescott H."/>
            <person name="Dolan L."/>
        </authorList>
    </citation>
    <scope>NUCLEOTIDE SEQUENCE [LARGE SCALE GENOMIC DNA]</scope>
    <source>
        <tissue evidence="26">Whole gametophyte</tissue>
    </source>
</reference>
<evidence type="ECO:0000256" key="17">
    <source>
        <dbReference type="ARBA" id="ARBA00047899"/>
    </source>
</evidence>
<feature type="domain" description="Protein kinase" evidence="23">
    <location>
        <begin position="685"/>
        <end position="967"/>
    </location>
</feature>
<feature type="compositionally biased region" description="Polar residues" evidence="21">
    <location>
        <begin position="27"/>
        <end position="40"/>
    </location>
</feature>
<evidence type="ECO:0000256" key="8">
    <source>
        <dbReference type="ARBA" id="ARBA00022734"/>
    </source>
</evidence>
<evidence type="ECO:0000256" key="18">
    <source>
        <dbReference type="ARBA" id="ARBA00048679"/>
    </source>
</evidence>
<dbReference type="FunFam" id="3.30.200.20:FF:000178">
    <property type="entry name" value="serine/threonine-protein kinase PBS1-like"/>
    <property type="match status" value="1"/>
</dbReference>
<dbReference type="Pfam" id="PF08276">
    <property type="entry name" value="PAN_2"/>
    <property type="match status" value="1"/>
</dbReference>
<dbReference type="PANTHER" id="PTHR47974">
    <property type="entry name" value="OS07G0415500 PROTEIN"/>
    <property type="match status" value="1"/>
</dbReference>
<feature type="domain" description="Apple" evidence="25">
    <location>
        <begin position="530"/>
        <end position="612"/>
    </location>
</feature>
<evidence type="ECO:0000256" key="7">
    <source>
        <dbReference type="ARBA" id="ARBA00022729"/>
    </source>
</evidence>
<dbReference type="InterPro" id="IPR000742">
    <property type="entry name" value="EGF"/>
</dbReference>
<dbReference type="InterPro" id="IPR000719">
    <property type="entry name" value="Prot_kinase_dom"/>
</dbReference>
<dbReference type="InterPro" id="IPR011009">
    <property type="entry name" value="Kinase-like_dom_sf"/>
</dbReference>
<keyword evidence="27" id="KW-1185">Reference proteome</keyword>
<dbReference type="PROSITE" id="PS50026">
    <property type="entry name" value="EGF_3"/>
    <property type="match status" value="1"/>
</dbReference>
<dbReference type="SUPFAM" id="SSF57414">
    <property type="entry name" value="Hairpin loop containing domain-like"/>
    <property type="match status" value="1"/>
</dbReference>
<dbReference type="Gene3D" id="1.10.510.10">
    <property type="entry name" value="Transferase(Phosphotransferase) domain 1"/>
    <property type="match status" value="1"/>
</dbReference>
<evidence type="ECO:0000259" key="24">
    <source>
        <dbReference type="PROSITE" id="PS50026"/>
    </source>
</evidence>
<keyword evidence="10" id="KW-0418">Kinase</keyword>
<dbReference type="SUPFAM" id="SSF51110">
    <property type="entry name" value="alpha-D-mannose-specific plant lectins"/>
    <property type="match status" value="1"/>
</dbReference>
<dbReference type="SMART" id="SM00220">
    <property type="entry name" value="S_TKc"/>
    <property type="match status" value="1"/>
</dbReference>
<keyword evidence="19" id="KW-0245">EGF-like domain</keyword>
<feature type="domain" description="EGF-like" evidence="24">
    <location>
        <begin position="468"/>
        <end position="506"/>
    </location>
</feature>
<evidence type="ECO:0000256" key="6">
    <source>
        <dbReference type="ARBA" id="ARBA00022692"/>
    </source>
</evidence>
<dbReference type="Gene3D" id="3.50.4.10">
    <property type="entry name" value="Hepatocyte Growth Factor"/>
    <property type="match status" value="1"/>
</dbReference>
<comment type="catalytic activity">
    <reaction evidence="18">
        <text>L-seryl-[protein] + ATP = O-phospho-L-seryl-[protein] + ADP + H(+)</text>
        <dbReference type="Rhea" id="RHEA:17989"/>
        <dbReference type="Rhea" id="RHEA-COMP:9863"/>
        <dbReference type="Rhea" id="RHEA-COMP:11604"/>
        <dbReference type="ChEBI" id="CHEBI:15378"/>
        <dbReference type="ChEBI" id="CHEBI:29999"/>
        <dbReference type="ChEBI" id="CHEBI:30616"/>
        <dbReference type="ChEBI" id="CHEBI:83421"/>
        <dbReference type="ChEBI" id="CHEBI:456216"/>
        <dbReference type="EC" id="2.7.11.1"/>
    </reaction>
</comment>
<dbReference type="GO" id="GO:0004674">
    <property type="term" value="F:protein serine/threonine kinase activity"/>
    <property type="evidence" value="ECO:0007669"/>
    <property type="project" value="UniProtKB-KW"/>
</dbReference>
<evidence type="ECO:0000259" key="25">
    <source>
        <dbReference type="PROSITE" id="PS50948"/>
    </source>
</evidence>
<keyword evidence="11 20" id="KW-0067">ATP-binding</keyword>
<dbReference type="PROSITE" id="PS00107">
    <property type="entry name" value="PROTEIN_KINASE_ATP"/>
    <property type="match status" value="1"/>
</dbReference>
<feature type="binding site" evidence="20">
    <location>
        <position position="713"/>
    </location>
    <ligand>
        <name>ATP</name>
        <dbReference type="ChEBI" id="CHEBI:30616"/>
    </ligand>
</feature>
<keyword evidence="6 22" id="KW-0812">Transmembrane</keyword>
<evidence type="ECO:0000256" key="19">
    <source>
        <dbReference type="PROSITE-ProRule" id="PRU00076"/>
    </source>
</evidence>
<dbReference type="CDD" id="cd14066">
    <property type="entry name" value="STKc_IRAK"/>
    <property type="match status" value="1"/>
</dbReference>
<feature type="region of interest" description="Disordered" evidence="21">
    <location>
        <begin position="996"/>
        <end position="1023"/>
    </location>
</feature>
<comment type="caution">
    <text evidence="19">Lacks conserved residue(s) required for the propagation of feature annotation.</text>
</comment>
<keyword evidence="16" id="KW-0325">Glycoprotein</keyword>
<dbReference type="Gene3D" id="3.30.200.20">
    <property type="entry name" value="Phosphorylase Kinase, domain 1"/>
    <property type="match status" value="1"/>
</dbReference>
<dbReference type="GO" id="GO:0030246">
    <property type="term" value="F:carbohydrate binding"/>
    <property type="evidence" value="ECO:0007669"/>
    <property type="project" value="UniProtKB-KW"/>
</dbReference>
<evidence type="ECO:0000256" key="1">
    <source>
        <dbReference type="ARBA" id="ARBA00004479"/>
    </source>
</evidence>
<evidence type="ECO:0000256" key="4">
    <source>
        <dbReference type="ARBA" id="ARBA00022553"/>
    </source>
</evidence>
<keyword evidence="7" id="KW-0732">Signal</keyword>
<evidence type="ECO:0000256" key="13">
    <source>
        <dbReference type="ARBA" id="ARBA00023136"/>
    </source>
</evidence>
<dbReference type="InterPro" id="IPR017441">
    <property type="entry name" value="Protein_kinase_ATP_BS"/>
</dbReference>
<keyword evidence="4" id="KW-0597">Phosphoprotein</keyword>
<dbReference type="GO" id="GO:0016020">
    <property type="term" value="C:membrane"/>
    <property type="evidence" value="ECO:0007669"/>
    <property type="project" value="UniProtKB-SubCell"/>
</dbReference>
<dbReference type="PANTHER" id="PTHR47974:SF9">
    <property type="entry name" value="RECEPTOR-LIKE SERINE_THREONINE-PROTEIN KINASE"/>
    <property type="match status" value="1"/>
</dbReference>
<evidence type="ECO:0000256" key="14">
    <source>
        <dbReference type="ARBA" id="ARBA00023157"/>
    </source>
</evidence>
<keyword evidence="5" id="KW-0808">Transferase</keyword>
<dbReference type="InterPro" id="IPR008271">
    <property type="entry name" value="Ser/Thr_kinase_AS"/>
</dbReference>
<dbReference type="InterPro" id="IPR003609">
    <property type="entry name" value="Pan_app"/>
</dbReference>
<keyword evidence="8" id="KW-0430">Lectin</keyword>
<comment type="catalytic activity">
    <reaction evidence="17">
        <text>L-threonyl-[protein] + ATP = O-phospho-L-threonyl-[protein] + ADP + H(+)</text>
        <dbReference type="Rhea" id="RHEA:46608"/>
        <dbReference type="Rhea" id="RHEA-COMP:11060"/>
        <dbReference type="Rhea" id="RHEA-COMP:11605"/>
        <dbReference type="ChEBI" id="CHEBI:15378"/>
        <dbReference type="ChEBI" id="CHEBI:30013"/>
        <dbReference type="ChEBI" id="CHEBI:30616"/>
        <dbReference type="ChEBI" id="CHEBI:61977"/>
        <dbReference type="ChEBI" id="CHEBI:456216"/>
        <dbReference type="EC" id="2.7.11.1"/>
    </reaction>
</comment>
<dbReference type="PROSITE" id="PS00108">
    <property type="entry name" value="PROTEIN_KINASE_ST"/>
    <property type="match status" value="1"/>
</dbReference>
<comment type="caution">
    <text evidence="26">The sequence shown here is derived from an EMBL/GenBank/DDBJ whole genome shotgun (WGS) entry which is preliminary data.</text>
</comment>
<dbReference type="EC" id="2.7.11.1" evidence="2"/>
<proteinExistence type="predicted"/>
<organism evidence="26 27">
    <name type="scientific">Marchantia polymorpha subsp. ruderalis</name>
    <dbReference type="NCBI Taxonomy" id="1480154"/>
    <lineage>
        <taxon>Eukaryota</taxon>
        <taxon>Viridiplantae</taxon>
        <taxon>Streptophyta</taxon>
        <taxon>Embryophyta</taxon>
        <taxon>Marchantiophyta</taxon>
        <taxon>Marchantiopsida</taxon>
        <taxon>Marchantiidae</taxon>
        <taxon>Marchantiales</taxon>
        <taxon>Marchantiaceae</taxon>
        <taxon>Marchantia</taxon>
    </lineage>
</organism>
<protein>
    <recommendedName>
        <fullName evidence="2">non-specific serine/threonine protein kinase</fullName>
        <ecNumber evidence="2">2.7.11.1</ecNumber>
    </recommendedName>
</protein>
<evidence type="ECO:0000256" key="22">
    <source>
        <dbReference type="SAM" id="Phobius"/>
    </source>
</evidence>
<evidence type="ECO:0000256" key="20">
    <source>
        <dbReference type="PROSITE-ProRule" id="PRU10141"/>
    </source>
</evidence>
<feature type="disulfide bond" evidence="19">
    <location>
        <begin position="478"/>
        <end position="495"/>
    </location>
</feature>
<keyword evidence="12 22" id="KW-1133">Transmembrane helix</keyword>
<name>A0A176VSU9_MARPO</name>
<comment type="subcellular location">
    <subcellularLocation>
        <location evidence="1">Membrane</location>
        <topology evidence="1">Single-pass type I membrane protein</topology>
    </subcellularLocation>
</comment>
<evidence type="ECO:0000256" key="10">
    <source>
        <dbReference type="ARBA" id="ARBA00022777"/>
    </source>
</evidence>
<dbReference type="AlphaFoldDB" id="A0A176VSU9"/>
<dbReference type="SMART" id="SM00473">
    <property type="entry name" value="PAN_AP"/>
    <property type="match status" value="1"/>
</dbReference>
<keyword evidence="3" id="KW-0723">Serine/threonine-protein kinase</keyword>
<dbReference type="GO" id="GO:0005524">
    <property type="term" value="F:ATP binding"/>
    <property type="evidence" value="ECO:0007669"/>
    <property type="project" value="UniProtKB-UniRule"/>
</dbReference>
<evidence type="ECO:0000256" key="11">
    <source>
        <dbReference type="ARBA" id="ARBA00022840"/>
    </source>
</evidence>
<evidence type="ECO:0000256" key="12">
    <source>
        <dbReference type="ARBA" id="ARBA00022989"/>
    </source>
</evidence>
<keyword evidence="14 19" id="KW-1015">Disulfide bond</keyword>
<evidence type="ECO:0000259" key="23">
    <source>
        <dbReference type="PROSITE" id="PS50011"/>
    </source>
</evidence>
<keyword evidence="9 20" id="KW-0547">Nucleotide-binding</keyword>
<dbReference type="EMBL" id="LVLJ01002763">
    <property type="protein sequence ID" value="OAE23827.1"/>
    <property type="molecule type" value="Genomic_DNA"/>
</dbReference>
<dbReference type="InterPro" id="IPR036426">
    <property type="entry name" value="Bulb-type_lectin_dom_sf"/>
</dbReference>